<accession>A0ABW6CS09</accession>
<evidence type="ECO:0000313" key="4">
    <source>
        <dbReference type="Proteomes" id="UP001598130"/>
    </source>
</evidence>
<keyword evidence="3" id="KW-0378">Hydrolase</keyword>
<keyword evidence="4" id="KW-1185">Reference proteome</keyword>
<feature type="chain" id="PRO_5047542265" evidence="1">
    <location>
        <begin position="18"/>
        <end position="345"/>
    </location>
</feature>
<dbReference type="Gene3D" id="3.40.50.1820">
    <property type="entry name" value="alpha/beta hydrolase"/>
    <property type="match status" value="1"/>
</dbReference>
<evidence type="ECO:0000313" key="3">
    <source>
        <dbReference type="EMBL" id="MFD3264896.1"/>
    </source>
</evidence>
<reference evidence="3 4" key="1">
    <citation type="submission" date="2022-09" db="EMBL/GenBank/DDBJ databases">
        <title>New species of Phenylobacterium.</title>
        <authorList>
            <person name="Mieszkin S."/>
        </authorList>
    </citation>
    <scope>NUCLEOTIDE SEQUENCE [LARGE SCALE GENOMIC DNA]</scope>
    <source>
        <strain evidence="3 4">HK31-G</strain>
    </source>
</reference>
<comment type="caution">
    <text evidence="3">The sequence shown here is derived from an EMBL/GenBank/DDBJ whole genome shotgun (WGS) entry which is preliminary data.</text>
</comment>
<dbReference type="InterPro" id="IPR029058">
    <property type="entry name" value="AB_hydrolase_fold"/>
</dbReference>
<name>A0ABW6CS09_9CAUL</name>
<feature type="signal peptide" evidence="1">
    <location>
        <begin position="1"/>
        <end position="17"/>
    </location>
</feature>
<dbReference type="Proteomes" id="UP001598130">
    <property type="component" value="Unassembled WGS sequence"/>
</dbReference>
<dbReference type="PANTHER" id="PTHR43689">
    <property type="entry name" value="HYDROLASE"/>
    <property type="match status" value="1"/>
</dbReference>
<evidence type="ECO:0000259" key="2">
    <source>
        <dbReference type="Pfam" id="PF00561"/>
    </source>
</evidence>
<dbReference type="SUPFAM" id="SSF53474">
    <property type="entry name" value="alpha/beta-Hydrolases"/>
    <property type="match status" value="1"/>
</dbReference>
<gene>
    <name evidence="3" type="ORF">OCL97_13110</name>
</gene>
<organism evidence="3 4">
    <name type="scientific">Phenylobacterium ferrooxidans</name>
    <dbReference type="NCBI Taxonomy" id="2982689"/>
    <lineage>
        <taxon>Bacteria</taxon>
        <taxon>Pseudomonadati</taxon>
        <taxon>Pseudomonadota</taxon>
        <taxon>Alphaproteobacteria</taxon>
        <taxon>Caulobacterales</taxon>
        <taxon>Caulobacteraceae</taxon>
        <taxon>Phenylobacterium</taxon>
    </lineage>
</organism>
<dbReference type="EMBL" id="JAOTJD010000023">
    <property type="protein sequence ID" value="MFD3264896.1"/>
    <property type="molecule type" value="Genomic_DNA"/>
</dbReference>
<keyword evidence="1" id="KW-0732">Signal</keyword>
<dbReference type="InterPro" id="IPR000073">
    <property type="entry name" value="AB_hydrolase_1"/>
</dbReference>
<evidence type="ECO:0000256" key="1">
    <source>
        <dbReference type="SAM" id="SignalP"/>
    </source>
</evidence>
<dbReference type="PRINTS" id="PR00111">
    <property type="entry name" value="ABHYDROLASE"/>
</dbReference>
<dbReference type="Pfam" id="PF00561">
    <property type="entry name" value="Abhydrolase_1"/>
    <property type="match status" value="1"/>
</dbReference>
<proteinExistence type="predicted"/>
<dbReference type="RefSeq" id="WP_377370429.1">
    <property type="nucleotide sequence ID" value="NZ_JAOTJD010000023.1"/>
</dbReference>
<dbReference type="GO" id="GO:0016787">
    <property type="term" value="F:hydrolase activity"/>
    <property type="evidence" value="ECO:0007669"/>
    <property type="project" value="UniProtKB-KW"/>
</dbReference>
<feature type="domain" description="AB hydrolase-1" evidence="2">
    <location>
        <begin position="50"/>
        <end position="164"/>
    </location>
</feature>
<dbReference type="PANTHER" id="PTHR43689:SF8">
    <property type="entry name" value="ALPHA_BETA-HYDROLASES SUPERFAMILY PROTEIN"/>
    <property type="match status" value="1"/>
</dbReference>
<sequence length="345" mass="36194">MRAVFLAAVLLATPAAAQTDLMAAYANPQTLVTLPDGRKLHFHCSGLGGPLVILDSGWGASSFAWRNVQPQVATLTRVCAMDRAGMGFSSPGPLPRDTASIVDDLHAALQTPYFPGPYILVGHSLGGMNMRLYASRYPDQVVGMVLVDPANPHQDKRFAAVSPTVVALTQGEITTTRRCADLARASALRPGGEGWTACVGDPPAEWPRPLRDYVVTLRTDPAAARQRLSEIESVAEPNSTQVETAKISLGDMPLIVLTAEGASKDPSIPAADQAAVAQLWSAMHDEAAALSTRGANRLVAGSGHNIHNEKPDVVIGAISEVIVKARGKASPKIGEKPVVAAAPGN</sequence>
<protein>
    <submittedName>
        <fullName evidence="3">Alpha/beta hydrolase</fullName>
    </submittedName>
</protein>